<dbReference type="InterPro" id="IPR050198">
    <property type="entry name" value="Non-receptor_tyrosine_kinases"/>
</dbReference>
<feature type="domain" description="Protein kinase" evidence="4">
    <location>
        <begin position="39"/>
        <end position="353"/>
    </location>
</feature>
<keyword evidence="6" id="KW-1185">Reference proteome</keyword>
<evidence type="ECO:0000313" key="5">
    <source>
        <dbReference type="EMBL" id="CAG8525370.1"/>
    </source>
</evidence>
<gene>
    <name evidence="5" type="ORF">CPELLU_LOCUS3589</name>
</gene>
<dbReference type="InterPro" id="IPR000719">
    <property type="entry name" value="Prot_kinase_dom"/>
</dbReference>
<dbReference type="InterPro" id="IPR001245">
    <property type="entry name" value="Ser-Thr/Tyr_kinase_cat_dom"/>
</dbReference>
<dbReference type="Pfam" id="PF07714">
    <property type="entry name" value="PK_Tyr_Ser-Thr"/>
    <property type="match status" value="1"/>
</dbReference>
<evidence type="ECO:0000259" key="4">
    <source>
        <dbReference type="PROSITE" id="PS50011"/>
    </source>
</evidence>
<keyword evidence="2" id="KW-0067">ATP-binding</keyword>
<dbReference type="Gene3D" id="1.10.510.10">
    <property type="entry name" value="Transferase(Phosphotransferase) domain 1"/>
    <property type="match status" value="2"/>
</dbReference>
<evidence type="ECO:0000313" key="6">
    <source>
        <dbReference type="Proteomes" id="UP000789759"/>
    </source>
</evidence>
<evidence type="ECO:0000256" key="3">
    <source>
        <dbReference type="SAM" id="MobiDB-lite"/>
    </source>
</evidence>
<comment type="caution">
    <text evidence="5">The sequence shown here is derived from an EMBL/GenBank/DDBJ whole genome shotgun (WGS) entry which is preliminary data.</text>
</comment>
<keyword evidence="1" id="KW-0547">Nucleotide-binding</keyword>
<proteinExistence type="predicted"/>
<dbReference type="SUPFAM" id="SSF56112">
    <property type="entry name" value="Protein kinase-like (PK-like)"/>
    <property type="match status" value="1"/>
</dbReference>
<dbReference type="GO" id="GO:0005524">
    <property type="term" value="F:ATP binding"/>
    <property type="evidence" value="ECO:0007669"/>
    <property type="project" value="UniProtKB-KW"/>
</dbReference>
<evidence type="ECO:0000256" key="2">
    <source>
        <dbReference type="ARBA" id="ARBA00022840"/>
    </source>
</evidence>
<dbReference type="GO" id="GO:0004672">
    <property type="term" value="F:protein kinase activity"/>
    <property type="evidence" value="ECO:0007669"/>
    <property type="project" value="InterPro"/>
</dbReference>
<evidence type="ECO:0000256" key="1">
    <source>
        <dbReference type="ARBA" id="ARBA00022741"/>
    </source>
</evidence>
<dbReference type="AlphaFoldDB" id="A0A9N9AE78"/>
<dbReference type="PANTHER" id="PTHR24418">
    <property type="entry name" value="TYROSINE-PROTEIN KINASE"/>
    <property type="match status" value="1"/>
</dbReference>
<feature type="compositionally biased region" description="Polar residues" evidence="3">
    <location>
        <begin position="55"/>
        <end position="70"/>
    </location>
</feature>
<name>A0A9N9AE78_9GLOM</name>
<sequence>MSSKTRDINTHYRDKCSFKNCSIGNLFRKLAFFPNNSNLKNNPPTNLTSFDNVHESNLNNNPPTKSTSTINGYENNCTRCGQKNDWERYSNVDVALKSLKNIKEEDITSDLFKELKSHLKSNDQIVGRFNVLRTYGITFDPELKVYMMVMTLADYGDLSAYLHQNFSTLTYIKKLELLYDIATGLTQIHKSGLVHRDLHSGNILCQGIKDNNLGRGEEYRFVIAFGEVRLNTSLALKICSGNRPDIPFNTPKLYSDLMQRCWSNNIEERPSAHELYMTIGIWLNQCLFVPNSEIAKEFKNGDELRPKIQKPQVLHPDNVLYSTVYDIIDPTDQKTSDLFNIEDSTDFEIPEDL</sequence>
<dbReference type="Proteomes" id="UP000789759">
    <property type="component" value="Unassembled WGS sequence"/>
</dbReference>
<reference evidence="5" key="1">
    <citation type="submission" date="2021-06" db="EMBL/GenBank/DDBJ databases">
        <authorList>
            <person name="Kallberg Y."/>
            <person name="Tangrot J."/>
            <person name="Rosling A."/>
        </authorList>
    </citation>
    <scope>NUCLEOTIDE SEQUENCE</scope>
    <source>
        <strain evidence="5">FL966</strain>
    </source>
</reference>
<dbReference type="PROSITE" id="PS50011">
    <property type="entry name" value="PROTEIN_KINASE_DOM"/>
    <property type="match status" value="1"/>
</dbReference>
<dbReference type="EMBL" id="CAJVQA010001769">
    <property type="protein sequence ID" value="CAG8525370.1"/>
    <property type="molecule type" value="Genomic_DNA"/>
</dbReference>
<organism evidence="5 6">
    <name type="scientific">Cetraspora pellucida</name>
    <dbReference type="NCBI Taxonomy" id="1433469"/>
    <lineage>
        <taxon>Eukaryota</taxon>
        <taxon>Fungi</taxon>
        <taxon>Fungi incertae sedis</taxon>
        <taxon>Mucoromycota</taxon>
        <taxon>Glomeromycotina</taxon>
        <taxon>Glomeromycetes</taxon>
        <taxon>Diversisporales</taxon>
        <taxon>Gigasporaceae</taxon>
        <taxon>Cetraspora</taxon>
    </lineage>
</organism>
<dbReference type="InterPro" id="IPR011009">
    <property type="entry name" value="Kinase-like_dom_sf"/>
</dbReference>
<protein>
    <submittedName>
        <fullName evidence="5">15443_t:CDS:1</fullName>
    </submittedName>
</protein>
<accession>A0A9N9AE78</accession>
<dbReference type="OrthoDB" id="2414060at2759"/>
<feature type="region of interest" description="Disordered" evidence="3">
    <location>
        <begin position="41"/>
        <end position="70"/>
    </location>
</feature>